<dbReference type="PROSITE" id="PS51186">
    <property type="entry name" value="GNAT"/>
    <property type="match status" value="2"/>
</dbReference>
<evidence type="ECO:0000259" key="3">
    <source>
        <dbReference type="PROSITE" id="PS51186"/>
    </source>
</evidence>
<dbReference type="Pfam" id="PF00583">
    <property type="entry name" value="Acetyltransf_1"/>
    <property type="match status" value="2"/>
</dbReference>
<dbReference type="GO" id="GO:0016747">
    <property type="term" value="F:acyltransferase activity, transferring groups other than amino-acyl groups"/>
    <property type="evidence" value="ECO:0007669"/>
    <property type="project" value="InterPro"/>
</dbReference>
<evidence type="ECO:0000313" key="5">
    <source>
        <dbReference type="Proteomes" id="UP000612899"/>
    </source>
</evidence>
<keyword evidence="2" id="KW-0012">Acyltransferase</keyword>
<keyword evidence="5" id="KW-1185">Reference proteome</keyword>
<proteinExistence type="predicted"/>
<protein>
    <submittedName>
        <fullName evidence="4">N-acetyltransferase</fullName>
    </submittedName>
</protein>
<gene>
    <name evidence="4" type="ORF">Rhe02_73700</name>
</gene>
<dbReference type="Gene3D" id="3.40.630.30">
    <property type="match status" value="1"/>
</dbReference>
<name>A0A8J3QEB9_9ACTN</name>
<dbReference type="PANTHER" id="PTHR43877">
    <property type="entry name" value="AMINOALKYLPHOSPHONATE N-ACETYLTRANSFERASE-RELATED-RELATED"/>
    <property type="match status" value="1"/>
</dbReference>
<feature type="domain" description="N-acetyltransferase" evidence="3">
    <location>
        <begin position="1"/>
        <end position="148"/>
    </location>
</feature>
<reference evidence="4" key="1">
    <citation type="submission" date="2021-01" db="EMBL/GenBank/DDBJ databases">
        <title>Whole genome shotgun sequence of Rhizocola hellebori NBRC 109834.</title>
        <authorList>
            <person name="Komaki H."/>
            <person name="Tamura T."/>
        </authorList>
    </citation>
    <scope>NUCLEOTIDE SEQUENCE</scope>
    <source>
        <strain evidence="4">NBRC 109834</strain>
    </source>
</reference>
<dbReference type="InterPro" id="IPR050832">
    <property type="entry name" value="Bact_Acetyltransf"/>
</dbReference>
<sequence length="305" mass="32877">MLIREATIDDVPAFDRIRQAAFSWHVATVVAQRNWFTSSPPEARSLRLAAQVDGAVVGFAMGGLYVTTKEPGVGSVTCVVHPDFRRRGIGGALYAQIEEHLGTLDLRRAQSYAAGDPEVIAWAEGRGWTQGATGRFSAVDTSNLPPMPQTPGDTTVVSISALAPEEAYDLDKTASADEPGDVSYDGLSYDMWLKRIWRDPDLRHDISQVALVDGVPASMTLVSANLETGRCWSGGTMTLPAYRGRGLAKLLKSVALRKAAEAGVTTAITSNDYTNAPMLAINDWLGYRPTVSEVSMLKNFADAKN</sequence>
<dbReference type="InterPro" id="IPR000182">
    <property type="entry name" value="GNAT_dom"/>
</dbReference>
<dbReference type="CDD" id="cd04301">
    <property type="entry name" value="NAT_SF"/>
    <property type="match status" value="2"/>
</dbReference>
<dbReference type="AlphaFoldDB" id="A0A8J3QEB9"/>
<keyword evidence="1" id="KW-0808">Transferase</keyword>
<dbReference type="InterPro" id="IPR016181">
    <property type="entry name" value="Acyl_CoA_acyltransferase"/>
</dbReference>
<evidence type="ECO:0000256" key="1">
    <source>
        <dbReference type="ARBA" id="ARBA00022679"/>
    </source>
</evidence>
<comment type="caution">
    <text evidence="4">The sequence shown here is derived from an EMBL/GenBank/DDBJ whole genome shotgun (WGS) entry which is preliminary data.</text>
</comment>
<dbReference type="SUPFAM" id="SSF55729">
    <property type="entry name" value="Acyl-CoA N-acyltransferases (Nat)"/>
    <property type="match status" value="2"/>
</dbReference>
<dbReference type="Proteomes" id="UP000612899">
    <property type="component" value="Unassembled WGS sequence"/>
</dbReference>
<evidence type="ECO:0000256" key="2">
    <source>
        <dbReference type="ARBA" id="ARBA00023315"/>
    </source>
</evidence>
<accession>A0A8J3QEB9</accession>
<evidence type="ECO:0000313" key="4">
    <source>
        <dbReference type="EMBL" id="GIH09303.1"/>
    </source>
</evidence>
<feature type="domain" description="N-acetyltransferase" evidence="3">
    <location>
        <begin position="157"/>
        <end position="305"/>
    </location>
</feature>
<dbReference type="RefSeq" id="WP_203913035.1">
    <property type="nucleotide sequence ID" value="NZ_BONY01000065.1"/>
</dbReference>
<dbReference type="EMBL" id="BONY01000065">
    <property type="protein sequence ID" value="GIH09303.1"/>
    <property type="molecule type" value="Genomic_DNA"/>
</dbReference>
<dbReference type="PANTHER" id="PTHR43877:SF1">
    <property type="entry name" value="ACETYLTRANSFERASE"/>
    <property type="match status" value="1"/>
</dbReference>
<organism evidence="4 5">
    <name type="scientific">Rhizocola hellebori</name>
    <dbReference type="NCBI Taxonomy" id="1392758"/>
    <lineage>
        <taxon>Bacteria</taxon>
        <taxon>Bacillati</taxon>
        <taxon>Actinomycetota</taxon>
        <taxon>Actinomycetes</taxon>
        <taxon>Micromonosporales</taxon>
        <taxon>Micromonosporaceae</taxon>
        <taxon>Rhizocola</taxon>
    </lineage>
</organism>